<protein>
    <submittedName>
        <fullName evidence="2">Uncharacterized protein</fullName>
    </submittedName>
</protein>
<dbReference type="Proteomes" id="UP000291022">
    <property type="component" value="Unassembled WGS sequence"/>
</dbReference>
<dbReference type="AlphaFoldDB" id="A0A452RIX1"/>
<reference evidence="3" key="1">
    <citation type="submission" date="2016-06" db="EMBL/GenBank/DDBJ databases">
        <title>De novo assembly and RNA-Seq shows season-dependent expression and editing in black bear kidneys.</title>
        <authorList>
            <person name="Korstanje R."/>
            <person name="Srivastava A."/>
            <person name="Sarsani V.K."/>
            <person name="Sheehan S.M."/>
            <person name="Seger R.L."/>
            <person name="Barter M.E."/>
            <person name="Lindqvist C."/>
            <person name="Brody L.C."/>
            <person name="Mullikin J.C."/>
        </authorList>
    </citation>
    <scope>NUCLEOTIDE SEQUENCE [LARGE SCALE GENOMIC DNA]</scope>
</reference>
<organism evidence="2 3">
    <name type="scientific">Ursus americanus</name>
    <name type="common">American black bear</name>
    <name type="synonym">Euarctos americanus</name>
    <dbReference type="NCBI Taxonomy" id="9643"/>
    <lineage>
        <taxon>Eukaryota</taxon>
        <taxon>Metazoa</taxon>
        <taxon>Chordata</taxon>
        <taxon>Craniata</taxon>
        <taxon>Vertebrata</taxon>
        <taxon>Euteleostomi</taxon>
        <taxon>Mammalia</taxon>
        <taxon>Eutheria</taxon>
        <taxon>Laurasiatheria</taxon>
        <taxon>Carnivora</taxon>
        <taxon>Caniformia</taxon>
        <taxon>Ursidae</taxon>
        <taxon>Ursus</taxon>
    </lineage>
</organism>
<accession>A0A452RIX1</accession>
<dbReference type="GeneTree" id="ENSGT00950000185985"/>
<evidence type="ECO:0000313" key="3">
    <source>
        <dbReference type="Proteomes" id="UP000291022"/>
    </source>
</evidence>
<sequence length="80" mass="9120">MTFCCLETWNKQGDFNSPEAPNCHELRPRSRRGHGGHRKGHPASHHAGPLPRSWQKPPRVLPPTRIQTRQGTDLKVNQHS</sequence>
<keyword evidence="3" id="KW-1185">Reference proteome</keyword>
<evidence type="ECO:0000313" key="2">
    <source>
        <dbReference type="Ensembl" id="ENSUAMP00000018973.1"/>
    </source>
</evidence>
<dbReference type="Ensembl" id="ENSUAMT00000021221.1">
    <property type="protein sequence ID" value="ENSUAMP00000018973.1"/>
    <property type="gene ID" value="ENSUAMG00000015013.1"/>
</dbReference>
<name>A0A452RIX1_URSAM</name>
<feature type="compositionally biased region" description="Basic residues" evidence="1">
    <location>
        <begin position="29"/>
        <end position="44"/>
    </location>
</feature>
<evidence type="ECO:0000256" key="1">
    <source>
        <dbReference type="SAM" id="MobiDB-lite"/>
    </source>
</evidence>
<feature type="compositionally biased region" description="Polar residues" evidence="1">
    <location>
        <begin position="65"/>
        <end position="80"/>
    </location>
</feature>
<feature type="region of interest" description="Disordered" evidence="1">
    <location>
        <begin position="10"/>
        <end position="80"/>
    </location>
</feature>
<reference evidence="2" key="3">
    <citation type="submission" date="2025-09" db="UniProtKB">
        <authorList>
            <consortium name="Ensembl"/>
        </authorList>
    </citation>
    <scope>IDENTIFICATION</scope>
</reference>
<proteinExistence type="predicted"/>
<reference evidence="2" key="2">
    <citation type="submission" date="2025-08" db="UniProtKB">
        <authorList>
            <consortium name="Ensembl"/>
        </authorList>
    </citation>
    <scope>IDENTIFICATION</scope>
</reference>